<comment type="caution">
    <text evidence="2">The sequence shown here is derived from an EMBL/GenBank/DDBJ whole genome shotgun (WGS) entry which is preliminary data.</text>
</comment>
<reference evidence="2" key="2">
    <citation type="submission" date="2020-11" db="EMBL/GenBank/DDBJ databases">
        <authorList>
            <person name="McCartney M.A."/>
            <person name="Auch B."/>
            <person name="Kono T."/>
            <person name="Mallez S."/>
            <person name="Becker A."/>
            <person name="Gohl D.M."/>
            <person name="Silverstein K.A.T."/>
            <person name="Koren S."/>
            <person name="Bechman K.B."/>
            <person name="Herman A."/>
            <person name="Abrahante J.E."/>
            <person name="Garbe J."/>
        </authorList>
    </citation>
    <scope>NUCLEOTIDE SEQUENCE</scope>
    <source>
        <strain evidence="2">Duluth1</strain>
        <tissue evidence="2">Whole animal</tissue>
    </source>
</reference>
<protein>
    <submittedName>
        <fullName evidence="2">Uncharacterized protein</fullName>
    </submittedName>
</protein>
<organism evidence="2 3">
    <name type="scientific">Dreissena polymorpha</name>
    <name type="common">Zebra mussel</name>
    <name type="synonym">Mytilus polymorpha</name>
    <dbReference type="NCBI Taxonomy" id="45954"/>
    <lineage>
        <taxon>Eukaryota</taxon>
        <taxon>Metazoa</taxon>
        <taxon>Spiralia</taxon>
        <taxon>Lophotrochozoa</taxon>
        <taxon>Mollusca</taxon>
        <taxon>Bivalvia</taxon>
        <taxon>Autobranchia</taxon>
        <taxon>Heteroconchia</taxon>
        <taxon>Euheterodonta</taxon>
        <taxon>Imparidentia</taxon>
        <taxon>Neoheterodontei</taxon>
        <taxon>Myida</taxon>
        <taxon>Dreissenoidea</taxon>
        <taxon>Dreissenidae</taxon>
        <taxon>Dreissena</taxon>
    </lineage>
</organism>
<name>A0A9D4G3G1_DREPO</name>
<dbReference type="Proteomes" id="UP000828390">
    <property type="component" value="Unassembled WGS sequence"/>
</dbReference>
<keyword evidence="3" id="KW-1185">Reference proteome</keyword>
<dbReference type="AlphaFoldDB" id="A0A9D4G3G1"/>
<evidence type="ECO:0000313" key="3">
    <source>
        <dbReference type="Proteomes" id="UP000828390"/>
    </source>
</evidence>
<accession>A0A9D4G3G1</accession>
<evidence type="ECO:0000256" key="1">
    <source>
        <dbReference type="SAM" id="MobiDB-lite"/>
    </source>
</evidence>
<gene>
    <name evidence="2" type="ORF">DPMN_135195</name>
</gene>
<reference evidence="2" key="1">
    <citation type="journal article" date="2019" name="bioRxiv">
        <title>The Genome of the Zebra Mussel, Dreissena polymorpha: A Resource for Invasive Species Research.</title>
        <authorList>
            <person name="McCartney M.A."/>
            <person name="Auch B."/>
            <person name="Kono T."/>
            <person name="Mallez S."/>
            <person name="Zhang Y."/>
            <person name="Obille A."/>
            <person name="Becker A."/>
            <person name="Abrahante J.E."/>
            <person name="Garbe J."/>
            <person name="Badalamenti J.P."/>
            <person name="Herman A."/>
            <person name="Mangelson H."/>
            <person name="Liachko I."/>
            <person name="Sullivan S."/>
            <person name="Sone E.D."/>
            <person name="Koren S."/>
            <person name="Silverstein K.A.T."/>
            <person name="Beckman K.B."/>
            <person name="Gohl D.M."/>
        </authorList>
    </citation>
    <scope>NUCLEOTIDE SEQUENCE</scope>
    <source>
        <strain evidence="2">Duluth1</strain>
        <tissue evidence="2">Whole animal</tissue>
    </source>
</reference>
<feature type="compositionally biased region" description="Acidic residues" evidence="1">
    <location>
        <begin position="67"/>
        <end position="77"/>
    </location>
</feature>
<sequence length="103" mass="11115">MLYKLYDNALVICVAFSTYLTLHTLQATKKVIKEGISGAQGGASSTTTATATLTTSTSTAWDHASSSDEDEEQEEAPQEFLTREHCIGLAPSARVMKGRRSCK</sequence>
<feature type="region of interest" description="Disordered" evidence="1">
    <location>
        <begin position="55"/>
        <end position="81"/>
    </location>
</feature>
<dbReference type="EMBL" id="JAIWYP010000006">
    <property type="protein sequence ID" value="KAH3806867.1"/>
    <property type="molecule type" value="Genomic_DNA"/>
</dbReference>
<evidence type="ECO:0000313" key="2">
    <source>
        <dbReference type="EMBL" id="KAH3806867.1"/>
    </source>
</evidence>
<proteinExistence type="predicted"/>